<evidence type="ECO:0000256" key="5">
    <source>
        <dbReference type="SAM" id="Phobius"/>
    </source>
</evidence>
<dbReference type="AlphaFoldDB" id="A0A139X749"/>
<keyword evidence="8" id="KW-1185">Reference proteome</keyword>
<feature type="transmembrane region" description="Helical" evidence="5">
    <location>
        <begin position="403"/>
        <end position="419"/>
    </location>
</feature>
<proteinExistence type="predicted"/>
<feature type="transmembrane region" description="Helical" evidence="5">
    <location>
        <begin position="133"/>
        <end position="150"/>
    </location>
</feature>
<sequence>MLTKINALNPENCKSKYLFFSYKKVKKVNPNPIKPQNLPEALIWYYILFTYLIYLLGAQFLIAPILASFLAFCTFKKWCQQNENTPLEERVEISTIVWIWLIAVFIIEVALIVGQSNFDLGMGQILKSSLNWYRTWMLLVLFLIAGHLNIRPQLVYRSICILGFQTLIIVFVANIANLLHLPDFYYLSPLKIFGGVRTSYEVYLFYIFDDGERRMQLFAPWPPALGMIGNLYFFIALQENNKKWRLAGMAGSIAMIVVSVSRAGFLCLPLVLGVRWLLTNFLRPWVQLATGCVSTVATIAAPTLINLITTFKEDLSKARAGSSKVRETLQRMAIELWWNEAPIWGHGRLEESGPALVGKMPIGSHHTWFGILYAHGLVGCIALVLALISSFVYLLIQVRNHHLAMLGLSILITMIFFSFGENIDGFTYVYWPALLILGMAYGKSS</sequence>
<reference evidence="7 8" key="1">
    <citation type="journal article" date="2013" name="Genome Biol. Evol.">
        <title>Genomes of Stigonematalean cyanobacteria (subsection V) and the evolution of oxygenic photosynthesis from prokaryotes to plastids.</title>
        <authorList>
            <person name="Dagan T."/>
            <person name="Roettger M."/>
            <person name="Stucken K."/>
            <person name="Landan G."/>
            <person name="Koch R."/>
            <person name="Major P."/>
            <person name="Gould S.B."/>
            <person name="Goremykin V.V."/>
            <person name="Rippka R."/>
            <person name="Tandeau de Marsac N."/>
            <person name="Gugger M."/>
            <person name="Lockhart P.J."/>
            <person name="Allen J.F."/>
            <person name="Brune I."/>
            <person name="Maus I."/>
            <person name="Puhler A."/>
            <person name="Martin W.F."/>
        </authorList>
    </citation>
    <scope>NUCLEOTIDE SEQUENCE [LARGE SCALE GENOMIC DNA]</scope>
    <source>
        <strain evidence="7 8">PCC 7110</strain>
    </source>
</reference>
<evidence type="ECO:0000256" key="2">
    <source>
        <dbReference type="ARBA" id="ARBA00022692"/>
    </source>
</evidence>
<name>A0A139X749_9CYAN</name>
<protein>
    <recommendedName>
        <fullName evidence="6">O-antigen ligase-related domain-containing protein</fullName>
    </recommendedName>
</protein>
<dbReference type="OrthoDB" id="484624at2"/>
<feature type="transmembrane region" description="Helical" evidence="5">
    <location>
        <begin position="368"/>
        <end position="396"/>
    </location>
</feature>
<feature type="transmembrane region" description="Helical" evidence="5">
    <location>
        <begin position="285"/>
        <end position="308"/>
    </location>
</feature>
<organism evidence="7 8">
    <name type="scientific">Scytonema hofmannii PCC 7110</name>
    <dbReference type="NCBI Taxonomy" id="128403"/>
    <lineage>
        <taxon>Bacteria</taxon>
        <taxon>Bacillati</taxon>
        <taxon>Cyanobacteriota</taxon>
        <taxon>Cyanophyceae</taxon>
        <taxon>Nostocales</taxon>
        <taxon>Scytonemataceae</taxon>
        <taxon>Scytonema</taxon>
    </lineage>
</organism>
<evidence type="ECO:0000256" key="4">
    <source>
        <dbReference type="ARBA" id="ARBA00023136"/>
    </source>
</evidence>
<comment type="subcellular location">
    <subcellularLocation>
        <location evidence="1">Membrane</location>
        <topology evidence="1">Multi-pass membrane protein</topology>
    </subcellularLocation>
</comment>
<feature type="transmembrane region" description="Helical" evidence="5">
    <location>
        <begin position="249"/>
        <end position="278"/>
    </location>
</feature>
<feature type="transmembrane region" description="Helical" evidence="5">
    <location>
        <begin position="43"/>
        <end position="72"/>
    </location>
</feature>
<feature type="transmembrane region" description="Helical" evidence="5">
    <location>
        <begin position="93"/>
        <end position="113"/>
    </location>
</feature>
<feature type="domain" description="O-antigen ligase-related" evidence="6">
    <location>
        <begin position="249"/>
        <end position="383"/>
    </location>
</feature>
<accession>A0A139X749</accession>
<keyword evidence="4 5" id="KW-0472">Membrane</keyword>
<dbReference type="GO" id="GO:0016020">
    <property type="term" value="C:membrane"/>
    <property type="evidence" value="ECO:0007669"/>
    <property type="project" value="UniProtKB-SubCell"/>
</dbReference>
<dbReference type="EMBL" id="ANNX02000028">
    <property type="protein sequence ID" value="KYC40463.1"/>
    <property type="molecule type" value="Genomic_DNA"/>
</dbReference>
<dbReference type="STRING" id="128403.WA1_26420"/>
<comment type="caution">
    <text evidence="7">The sequence shown here is derived from an EMBL/GenBank/DDBJ whole genome shotgun (WGS) entry which is preliminary data.</text>
</comment>
<dbReference type="Proteomes" id="UP000076925">
    <property type="component" value="Unassembled WGS sequence"/>
</dbReference>
<feature type="transmembrane region" description="Helical" evidence="5">
    <location>
        <begin position="218"/>
        <end position="237"/>
    </location>
</feature>
<gene>
    <name evidence="7" type="ORF">WA1_26420</name>
</gene>
<evidence type="ECO:0000256" key="1">
    <source>
        <dbReference type="ARBA" id="ARBA00004141"/>
    </source>
</evidence>
<feature type="transmembrane region" description="Helical" evidence="5">
    <location>
        <begin position="425"/>
        <end position="442"/>
    </location>
</feature>
<evidence type="ECO:0000313" key="8">
    <source>
        <dbReference type="Proteomes" id="UP000076925"/>
    </source>
</evidence>
<feature type="transmembrane region" description="Helical" evidence="5">
    <location>
        <begin position="159"/>
        <end position="179"/>
    </location>
</feature>
<evidence type="ECO:0000313" key="7">
    <source>
        <dbReference type="EMBL" id="KYC40463.1"/>
    </source>
</evidence>
<keyword evidence="3 5" id="KW-1133">Transmembrane helix</keyword>
<dbReference type="Pfam" id="PF04932">
    <property type="entry name" value="Wzy_C"/>
    <property type="match status" value="1"/>
</dbReference>
<dbReference type="InterPro" id="IPR007016">
    <property type="entry name" value="O-antigen_ligase-rel_domated"/>
</dbReference>
<evidence type="ECO:0000256" key="3">
    <source>
        <dbReference type="ARBA" id="ARBA00022989"/>
    </source>
</evidence>
<evidence type="ECO:0000259" key="6">
    <source>
        <dbReference type="Pfam" id="PF04932"/>
    </source>
</evidence>
<keyword evidence="2 5" id="KW-0812">Transmembrane</keyword>